<evidence type="ECO:0000313" key="5">
    <source>
        <dbReference type="Proteomes" id="UP000823619"/>
    </source>
</evidence>
<reference evidence="4" key="1">
    <citation type="submission" date="2020-10" db="EMBL/GenBank/DDBJ databases">
        <authorList>
            <person name="Gilroy R."/>
        </authorList>
    </citation>
    <scope>NUCLEOTIDE SEQUENCE</scope>
    <source>
        <strain evidence="4">D5-748</strain>
    </source>
</reference>
<dbReference type="InterPro" id="IPR001173">
    <property type="entry name" value="Glyco_trans_2-like"/>
</dbReference>
<gene>
    <name evidence="4" type="ORF">IAC23_03855</name>
</gene>
<comment type="caution">
    <text evidence="4">The sequence shown here is derived from an EMBL/GenBank/DDBJ whole genome shotgun (WGS) entry which is preliminary data.</text>
</comment>
<reference evidence="4" key="2">
    <citation type="journal article" date="2021" name="PeerJ">
        <title>Extensive microbial diversity within the chicken gut microbiome revealed by metagenomics and culture.</title>
        <authorList>
            <person name="Gilroy R."/>
            <person name="Ravi A."/>
            <person name="Getino M."/>
            <person name="Pursley I."/>
            <person name="Horton D.L."/>
            <person name="Alikhan N.F."/>
            <person name="Baker D."/>
            <person name="Gharbi K."/>
            <person name="Hall N."/>
            <person name="Watson M."/>
            <person name="Adriaenssens E.M."/>
            <person name="Foster-Nyarko E."/>
            <person name="Jarju S."/>
            <person name="Secka A."/>
            <person name="Antonio M."/>
            <person name="Oren A."/>
            <person name="Chaudhuri R.R."/>
            <person name="La Ragione R."/>
            <person name="Hildebrand F."/>
            <person name="Pallen M.J."/>
        </authorList>
    </citation>
    <scope>NUCLEOTIDE SEQUENCE</scope>
    <source>
        <strain evidence="4">D5-748</strain>
    </source>
</reference>
<dbReference type="AlphaFoldDB" id="A0A9D9ECJ4"/>
<dbReference type="InterPro" id="IPR029044">
    <property type="entry name" value="Nucleotide-diphossugar_trans"/>
</dbReference>
<dbReference type="GO" id="GO:0016758">
    <property type="term" value="F:hexosyltransferase activity"/>
    <property type="evidence" value="ECO:0007669"/>
    <property type="project" value="UniProtKB-ARBA"/>
</dbReference>
<name>A0A9D9ECJ4_9BACT</name>
<accession>A0A9D9ECJ4</accession>
<sequence>MDGNAISRPSVTVIVPVYNAAATLERCVESILAQSFRDFELLLVNDGSTDASVRICREYERKDPRVRVLSQPNRGVSAARNLGLDNASGKFVAFCDSDDSVKDFWLSSMMSVSGKAGLVVCGYNIHRTEPEGWASHTLGHTEIFTDDDVLLETLLRERLLQFVWNKLFNLDIIREAGHRFEESFSIFEDEYFVLGYIRHIGKVICIPECGYDYRFPPDFMKKYDFGIDAFRKVVELIYEIAGTSSGKLRLPSIVYWYKVALGRYALSHTFEETREHIEFARRLASSFHDGLLNHIMLRIFPMHAVYLILRQQARMIK</sequence>
<evidence type="ECO:0000259" key="3">
    <source>
        <dbReference type="Pfam" id="PF00535"/>
    </source>
</evidence>
<dbReference type="Proteomes" id="UP000823619">
    <property type="component" value="Unassembled WGS sequence"/>
</dbReference>
<dbReference type="Gene3D" id="3.90.550.10">
    <property type="entry name" value="Spore Coat Polysaccharide Biosynthesis Protein SpsA, Chain A"/>
    <property type="match status" value="1"/>
</dbReference>
<evidence type="ECO:0000313" key="4">
    <source>
        <dbReference type="EMBL" id="MBO8444817.1"/>
    </source>
</evidence>
<dbReference type="EMBL" id="JADIMO010000043">
    <property type="protein sequence ID" value="MBO8444817.1"/>
    <property type="molecule type" value="Genomic_DNA"/>
</dbReference>
<keyword evidence="2" id="KW-0808">Transferase</keyword>
<protein>
    <submittedName>
        <fullName evidence="4">Glycosyltransferase family 2 protein</fullName>
    </submittedName>
</protein>
<organism evidence="4 5">
    <name type="scientific">Candidatus Cryptobacteroides merdavium</name>
    <dbReference type="NCBI Taxonomy" id="2840769"/>
    <lineage>
        <taxon>Bacteria</taxon>
        <taxon>Pseudomonadati</taxon>
        <taxon>Bacteroidota</taxon>
        <taxon>Bacteroidia</taxon>
        <taxon>Bacteroidales</taxon>
        <taxon>Candidatus Cryptobacteroides</taxon>
    </lineage>
</organism>
<dbReference type="PANTHER" id="PTHR22916:SF51">
    <property type="entry name" value="GLYCOSYLTRANSFERASE EPSH-RELATED"/>
    <property type="match status" value="1"/>
</dbReference>
<proteinExistence type="predicted"/>
<dbReference type="PANTHER" id="PTHR22916">
    <property type="entry name" value="GLYCOSYLTRANSFERASE"/>
    <property type="match status" value="1"/>
</dbReference>
<feature type="domain" description="Glycosyltransferase 2-like" evidence="3">
    <location>
        <begin position="12"/>
        <end position="137"/>
    </location>
</feature>
<evidence type="ECO:0000256" key="2">
    <source>
        <dbReference type="ARBA" id="ARBA00022679"/>
    </source>
</evidence>
<dbReference type="Pfam" id="PF00535">
    <property type="entry name" value="Glycos_transf_2"/>
    <property type="match status" value="1"/>
</dbReference>
<keyword evidence="1" id="KW-0328">Glycosyltransferase</keyword>
<evidence type="ECO:0000256" key="1">
    <source>
        <dbReference type="ARBA" id="ARBA00022676"/>
    </source>
</evidence>
<dbReference type="SUPFAM" id="SSF53448">
    <property type="entry name" value="Nucleotide-diphospho-sugar transferases"/>
    <property type="match status" value="1"/>
</dbReference>
<dbReference type="CDD" id="cd00761">
    <property type="entry name" value="Glyco_tranf_GTA_type"/>
    <property type="match status" value="1"/>
</dbReference>